<protein>
    <submittedName>
        <fullName evidence="1">Uncharacterized protein</fullName>
    </submittedName>
</protein>
<name>A0A0H5DRV1_9BACT</name>
<sequence>MLKIDESLKEFSYALRTGQQVNVTKSGHWYVEGWFMRIIRWLFDLDTPRLKNIASAVHKVFDAIEQEPLKLEQPGKKLRIVLKVAAAARKAIKDSSMYDGVSEKNLLKRKITALKYRIGEEHGGWDKKPEPDSDAFSKVSELAKGYKEKLWQFAGDDKNLHEEDLKRLKEVACYPQFVRMLEKDPVLREEYFSATIRYLNPPDVYIEYPELSKRLKASYICGSIGRFAYNVPLKISVQGAERSKTVTMPFDGMEFSVLDPKATVIFGDGHQNTVEAIFKDMYNKNYGPGDYYFTGPNGFIRWNYHKMASYNELKQEWEPVNLTQPNWWENLPEFETLTKEELKKRFDLKRDIQDGEWVVVSLAAKQNDRLRIDDCHGYCEVAIPKGDGTYGYYPFGKYATRFPQGALEFLSFVSNTVPAEIVYPDPNPSYSGIRQQAAHPRIVSEAKGRKYLEQIRTDIQKGREGNLVFQFAWENCAYTVQDWADRAFCKKGACNQTPHLFIAPLVDAGAVEPLDSLIGIFKDLPQGMQDALVGTTASLLGSARGLVIEDDNGKKVKKSVEKSPFHQGFELDGNKVYHHIHLPSQLHRQIKKGKLPGVIWSGFQRMQITSRTPT</sequence>
<reference evidence="2" key="1">
    <citation type="submission" date="2015-06" db="EMBL/GenBank/DDBJ databases">
        <authorList>
            <person name="Bertelli C."/>
        </authorList>
    </citation>
    <scope>NUCLEOTIDE SEQUENCE [LARGE SCALE GENOMIC DNA]</scope>
    <source>
        <strain evidence="2">CRIB-30</strain>
    </source>
</reference>
<dbReference type="RefSeq" id="WP_098039312.1">
    <property type="nucleotide sequence ID" value="NZ_CWGJ01000028.1"/>
</dbReference>
<dbReference type="EMBL" id="CWGJ01000028">
    <property type="protein sequence ID" value="CRX39446.1"/>
    <property type="molecule type" value="Genomic_DNA"/>
</dbReference>
<dbReference type="AlphaFoldDB" id="A0A0H5DRV1"/>
<organism evidence="1 2">
    <name type="scientific">Estrella lausannensis</name>
    <dbReference type="NCBI Taxonomy" id="483423"/>
    <lineage>
        <taxon>Bacteria</taxon>
        <taxon>Pseudomonadati</taxon>
        <taxon>Chlamydiota</taxon>
        <taxon>Chlamydiia</taxon>
        <taxon>Parachlamydiales</taxon>
        <taxon>Candidatus Criblamydiaceae</taxon>
        <taxon>Estrella</taxon>
    </lineage>
</organism>
<dbReference type="Proteomes" id="UP000220251">
    <property type="component" value="Unassembled WGS sequence"/>
</dbReference>
<keyword evidence="2" id="KW-1185">Reference proteome</keyword>
<evidence type="ECO:0000313" key="2">
    <source>
        <dbReference type="Proteomes" id="UP000220251"/>
    </source>
</evidence>
<gene>
    <name evidence="1" type="ORF">ELAC_2125</name>
</gene>
<dbReference type="OrthoDB" id="20715at2"/>
<accession>A0A0H5DRV1</accession>
<proteinExistence type="predicted"/>
<evidence type="ECO:0000313" key="1">
    <source>
        <dbReference type="EMBL" id="CRX39446.1"/>
    </source>
</evidence>